<dbReference type="Pfam" id="PF12146">
    <property type="entry name" value="Hydrolase_4"/>
    <property type="match status" value="1"/>
</dbReference>
<feature type="domain" description="Serine aminopeptidase S33" evidence="2">
    <location>
        <begin position="65"/>
        <end position="181"/>
    </location>
</feature>
<dbReference type="Proteomes" id="UP001165367">
    <property type="component" value="Unassembled WGS sequence"/>
</dbReference>
<organism evidence="3 4">
    <name type="scientific">Terrimonas ginsenosidimutans</name>
    <dbReference type="NCBI Taxonomy" id="2908004"/>
    <lineage>
        <taxon>Bacteria</taxon>
        <taxon>Pseudomonadati</taxon>
        <taxon>Bacteroidota</taxon>
        <taxon>Chitinophagia</taxon>
        <taxon>Chitinophagales</taxon>
        <taxon>Chitinophagaceae</taxon>
        <taxon>Terrimonas</taxon>
    </lineage>
</organism>
<dbReference type="GO" id="GO:0016787">
    <property type="term" value="F:hydrolase activity"/>
    <property type="evidence" value="ECO:0007669"/>
    <property type="project" value="UniProtKB-KW"/>
</dbReference>
<dbReference type="PANTHER" id="PTHR22946:SF9">
    <property type="entry name" value="POLYKETIDE TRANSFERASE AF380"/>
    <property type="match status" value="1"/>
</dbReference>
<dbReference type="SUPFAM" id="SSF53474">
    <property type="entry name" value="alpha/beta-Hydrolases"/>
    <property type="match status" value="1"/>
</dbReference>
<keyword evidence="1 3" id="KW-0378">Hydrolase</keyword>
<evidence type="ECO:0000256" key="1">
    <source>
        <dbReference type="ARBA" id="ARBA00022801"/>
    </source>
</evidence>
<dbReference type="InterPro" id="IPR050261">
    <property type="entry name" value="FrsA_esterase"/>
</dbReference>
<gene>
    <name evidence="3" type="ORF">LZZ85_20840</name>
</gene>
<name>A0ABS9KWN3_9BACT</name>
<accession>A0ABS9KWN3</accession>
<dbReference type="RefSeq" id="WP_237875296.1">
    <property type="nucleotide sequence ID" value="NZ_JAKLTR010000015.1"/>
</dbReference>
<evidence type="ECO:0000259" key="2">
    <source>
        <dbReference type="Pfam" id="PF12146"/>
    </source>
</evidence>
<comment type="caution">
    <text evidence="3">The sequence shown here is derived from an EMBL/GenBank/DDBJ whole genome shotgun (WGS) entry which is preliminary data.</text>
</comment>
<dbReference type="InterPro" id="IPR029058">
    <property type="entry name" value="AB_hydrolase_fold"/>
</dbReference>
<dbReference type="InterPro" id="IPR022742">
    <property type="entry name" value="Hydrolase_4"/>
</dbReference>
<evidence type="ECO:0000313" key="3">
    <source>
        <dbReference type="EMBL" id="MCG2616759.1"/>
    </source>
</evidence>
<dbReference type="EMBL" id="JAKLTR010000015">
    <property type="protein sequence ID" value="MCG2616759.1"/>
    <property type="molecule type" value="Genomic_DNA"/>
</dbReference>
<evidence type="ECO:0000313" key="4">
    <source>
        <dbReference type="Proteomes" id="UP001165367"/>
    </source>
</evidence>
<keyword evidence="4" id="KW-1185">Reference proteome</keyword>
<dbReference type="PANTHER" id="PTHR22946">
    <property type="entry name" value="DIENELACTONE HYDROLASE DOMAIN-CONTAINING PROTEIN-RELATED"/>
    <property type="match status" value="1"/>
</dbReference>
<protein>
    <submittedName>
        <fullName evidence="3">Alpha/beta fold hydrolase</fullName>
    </submittedName>
</protein>
<dbReference type="Gene3D" id="3.40.50.1820">
    <property type="entry name" value="alpha/beta hydrolase"/>
    <property type="match status" value="1"/>
</dbReference>
<reference evidence="3" key="1">
    <citation type="submission" date="2022-01" db="EMBL/GenBank/DDBJ databases">
        <authorList>
            <person name="Jo J.-H."/>
            <person name="Im W.-T."/>
        </authorList>
    </citation>
    <scope>NUCLEOTIDE SEQUENCE</scope>
    <source>
        <strain evidence="3">NA20</strain>
    </source>
</reference>
<proteinExistence type="predicted"/>
<sequence>MRVIIFFLSTLLFAGYESIAQTDNIVLKDFALDKENPAGMAELTIPSAGNLLSALMYMPNGKEKHPTLILAHGLPGNERNLDLAQLVRARGWNVLYFNYRGSWGSPGVFGFENCVEDLVNAVAYCNRYQDSLKIDTSRIVLLGHSMGAWASLRAMEKLPQVKKVFALSTANFHINLKTVSTEQQFVTLGKEHPEYFESYPMLTTRTFDILFTAWKNLPFFDLAANPASYKGKQIIMLDEDQRNKELANSVKNSNPLFFDYQVWDTDHSFSNKRASLANKVIDFLERK</sequence>